<evidence type="ECO:0000256" key="5">
    <source>
        <dbReference type="SAM" id="Phobius"/>
    </source>
</evidence>
<dbReference type="AlphaFoldDB" id="A0A2N0AKX9"/>
<dbReference type="GO" id="GO:0046872">
    <property type="term" value="F:metal ion binding"/>
    <property type="evidence" value="ECO:0007669"/>
    <property type="project" value="UniProtKB-KW"/>
</dbReference>
<dbReference type="SUPFAM" id="SSF46626">
    <property type="entry name" value="Cytochrome c"/>
    <property type="match status" value="1"/>
</dbReference>
<dbReference type="RefSeq" id="WP_100741795.1">
    <property type="nucleotide sequence ID" value="NZ_NPDW01000001.1"/>
</dbReference>
<proteinExistence type="predicted"/>
<evidence type="ECO:0000256" key="4">
    <source>
        <dbReference type="PROSITE-ProRule" id="PRU00433"/>
    </source>
</evidence>
<keyword evidence="2 4" id="KW-0479">Metal-binding</keyword>
<evidence type="ECO:0000256" key="3">
    <source>
        <dbReference type="ARBA" id="ARBA00023004"/>
    </source>
</evidence>
<dbReference type="OrthoDB" id="9795893at2"/>
<dbReference type="InterPro" id="IPR009056">
    <property type="entry name" value="Cyt_c-like_dom"/>
</dbReference>
<evidence type="ECO:0000256" key="1">
    <source>
        <dbReference type="ARBA" id="ARBA00022617"/>
    </source>
</evidence>
<keyword evidence="1 4" id="KW-0349">Heme</keyword>
<feature type="transmembrane region" description="Helical" evidence="5">
    <location>
        <begin position="294"/>
        <end position="313"/>
    </location>
</feature>
<feature type="transmembrane region" description="Helical" evidence="5">
    <location>
        <begin position="266"/>
        <end position="287"/>
    </location>
</feature>
<feature type="transmembrane region" description="Helical" evidence="5">
    <location>
        <begin position="98"/>
        <end position="122"/>
    </location>
</feature>
<dbReference type="EMBL" id="NPDX01000001">
    <property type="protein sequence ID" value="PJZ84907.1"/>
    <property type="molecule type" value="Genomic_DNA"/>
</dbReference>
<organism evidence="7 8">
    <name type="scientific">Leptospira harrisiae</name>
    <dbReference type="NCBI Taxonomy" id="2023189"/>
    <lineage>
        <taxon>Bacteria</taxon>
        <taxon>Pseudomonadati</taxon>
        <taxon>Spirochaetota</taxon>
        <taxon>Spirochaetia</taxon>
        <taxon>Leptospirales</taxon>
        <taxon>Leptospiraceae</taxon>
        <taxon>Leptospira</taxon>
    </lineage>
</organism>
<dbReference type="GO" id="GO:0009055">
    <property type="term" value="F:electron transfer activity"/>
    <property type="evidence" value="ECO:0007669"/>
    <property type="project" value="InterPro"/>
</dbReference>
<comment type="caution">
    <text evidence="7">The sequence shown here is derived from an EMBL/GenBank/DDBJ whole genome shotgun (WGS) entry which is preliminary data.</text>
</comment>
<dbReference type="InterPro" id="IPR036909">
    <property type="entry name" value="Cyt_c-like_dom_sf"/>
</dbReference>
<evidence type="ECO:0000313" key="7">
    <source>
        <dbReference type="EMBL" id="PJZ84907.1"/>
    </source>
</evidence>
<accession>A0A2N0AKX9</accession>
<dbReference type="PROSITE" id="PS51007">
    <property type="entry name" value="CYTC"/>
    <property type="match status" value="1"/>
</dbReference>
<keyword evidence="5" id="KW-0812">Transmembrane</keyword>
<keyword evidence="5" id="KW-0472">Membrane</keyword>
<feature type="transmembrane region" description="Helical" evidence="5">
    <location>
        <begin position="183"/>
        <end position="205"/>
    </location>
</feature>
<keyword evidence="3 4" id="KW-0408">Iron</keyword>
<feature type="transmembrane region" description="Helical" evidence="5">
    <location>
        <begin position="15"/>
        <end position="42"/>
    </location>
</feature>
<name>A0A2N0AKX9_9LEPT</name>
<gene>
    <name evidence="7" type="ORF">CH364_01100</name>
</gene>
<evidence type="ECO:0000256" key="2">
    <source>
        <dbReference type="ARBA" id="ARBA00022723"/>
    </source>
</evidence>
<dbReference type="Gene3D" id="1.10.760.10">
    <property type="entry name" value="Cytochrome c-like domain"/>
    <property type="match status" value="1"/>
</dbReference>
<feature type="transmembrane region" description="Helical" evidence="5">
    <location>
        <begin position="226"/>
        <end position="246"/>
    </location>
</feature>
<sequence>MDFPIFHLDFMGNRLLIAVIAILHVLINHSLAVGLAPLVTYFEYFGWKNKSTEMDQFANKVMFVGFVITTSLGAMTGVGIWLSASLVSPASIGSLIRVFFWAWFTEWIVFVTEVVLILLYFLTWKKSLQSEEAKKKHIKLGIALSIFSWITMAIIVAILSFMMDPGSWSQTKSFVDAVINPVYMAQLAFRTPVAMFMAGTVVLFLSVFFTKKGSPLRKSVTKTTSIWILSWSIWVVIGSIFYYSVIPDMMANNLSIAVGTMEFSNWYDSLLVVMGVGIISVIGISLYSLGGKNLPIALSIIPVLISFSLLTVFERAREFIRKPFVIGNYMYSNMFRIEEYPLLQKEGILKHATYVKHNSINDENIVEAGKDIFLLTCSRCHTSHGINSVVKKFQTMYGSSDLNPDAMVAYIQGMHNARYFMPPFPGSELEMKALVTYIQKTKDYPIPTEGAQETGVTVSIKRGHQ</sequence>
<keyword evidence="8" id="KW-1185">Reference proteome</keyword>
<protein>
    <submittedName>
        <fullName evidence="7">Cytochrome</fullName>
    </submittedName>
</protein>
<dbReference type="Proteomes" id="UP000232145">
    <property type="component" value="Unassembled WGS sequence"/>
</dbReference>
<feature type="domain" description="Cytochrome c" evidence="6">
    <location>
        <begin position="364"/>
        <end position="442"/>
    </location>
</feature>
<keyword evidence="5" id="KW-1133">Transmembrane helix</keyword>
<feature type="transmembrane region" description="Helical" evidence="5">
    <location>
        <begin position="63"/>
        <end position="86"/>
    </location>
</feature>
<reference evidence="7 8" key="1">
    <citation type="submission" date="2017-07" db="EMBL/GenBank/DDBJ databases">
        <title>Leptospira spp. isolated from tropical soils.</title>
        <authorList>
            <person name="Thibeaux R."/>
            <person name="Iraola G."/>
            <person name="Ferres I."/>
            <person name="Bierque E."/>
            <person name="Girault D."/>
            <person name="Soupe-Gilbert M.-E."/>
            <person name="Picardeau M."/>
            <person name="Goarant C."/>
        </authorList>
    </citation>
    <scope>NUCLEOTIDE SEQUENCE [LARGE SCALE GENOMIC DNA]</scope>
    <source>
        <strain evidence="7 8">FH2-B-A1</strain>
    </source>
</reference>
<dbReference type="GO" id="GO:0020037">
    <property type="term" value="F:heme binding"/>
    <property type="evidence" value="ECO:0007669"/>
    <property type="project" value="InterPro"/>
</dbReference>
<evidence type="ECO:0000259" key="6">
    <source>
        <dbReference type="PROSITE" id="PS51007"/>
    </source>
</evidence>
<evidence type="ECO:0000313" key="8">
    <source>
        <dbReference type="Proteomes" id="UP000232145"/>
    </source>
</evidence>
<dbReference type="Pfam" id="PF13442">
    <property type="entry name" value="Cytochrome_CBB3"/>
    <property type="match status" value="1"/>
</dbReference>
<feature type="transmembrane region" description="Helical" evidence="5">
    <location>
        <begin position="142"/>
        <end position="163"/>
    </location>
</feature>